<dbReference type="Proteomes" id="UP000594364">
    <property type="component" value="Chromosome 1"/>
</dbReference>
<feature type="compositionally biased region" description="Basic residues" evidence="1">
    <location>
        <begin position="46"/>
        <end position="57"/>
    </location>
</feature>
<feature type="compositionally biased region" description="Acidic residues" evidence="1">
    <location>
        <begin position="75"/>
        <end position="90"/>
    </location>
</feature>
<evidence type="ECO:0000256" key="1">
    <source>
        <dbReference type="SAM" id="MobiDB-lite"/>
    </source>
</evidence>
<feature type="compositionally biased region" description="Acidic residues" evidence="1">
    <location>
        <begin position="372"/>
        <end position="393"/>
    </location>
</feature>
<dbReference type="OrthoDB" id="2537769at2759"/>
<keyword evidence="3" id="KW-1185">Reference proteome</keyword>
<name>A0A7S9PSC4_EPIFF</name>
<dbReference type="EMBL" id="CP031385">
    <property type="protein sequence ID" value="QPG94368.1"/>
    <property type="molecule type" value="Genomic_DNA"/>
</dbReference>
<dbReference type="NCBIfam" id="TIGR02453">
    <property type="entry name" value="TIGR02453 family protein"/>
    <property type="match status" value="1"/>
</dbReference>
<accession>A0A7S9PSC4</accession>
<dbReference type="InterPro" id="IPR012808">
    <property type="entry name" value="CHP02453"/>
</dbReference>
<dbReference type="Pfam" id="PF09365">
    <property type="entry name" value="DUF2461"/>
    <property type="match status" value="1"/>
</dbReference>
<feature type="region of interest" description="Disordered" evidence="1">
    <location>
        <begin position="369"/>
        <end position="393"/>
    </location>
</feature>
<evidence type="ECO:0000313" key="3">
    <source>
        <dbReference type="Proteomes" id="UP000594364"/>
    </source>
</evidence>
<sequence>MPARKRSAPEPNTDRRRSGRLSTTEQKKGSYFEDAQDSDDSVAPARKQRKVASRRQSKNKEESEDQYEEDRQADDQVSNDDDDDDDDDDDAPRKVEIIPLEKMRDTGGVDYADYKVHKNTLLFLKDLKANNKRSWLKSHDEEYRRALKDWQSFVEAATQTVIDVDETVPELPVKDVIFRIYRDVRFSKIKTPYKPHFSAAWSRTGRKGPYACYYVHCEPGSSFIGGGLWHPEASSVAKLRRSIDRHPDRWRRALNEPLFKKVFFPKIKAGAGPEAAVESFAERNQENALKKRPMVRFDFLPTLFQPPITNVGYEVTHRDIELLKLRNYTVGTKIDADLVTKDDVQEKLAEMIRGLSGFVSFLNGIIMPDPALDGDDNSDEEEEEEEEENDEES</sequence>
<organism evidence="2 3">
    <name type="scientific">Epichloe festucae (strain Fl1)</name>
    <dbReference type="NCBI Taxonomy" id="877507"/>
    <lineage>
        <taxon>Eukaryota</taxon>
        <taxon>Fungi</taxon>
        <taxon>Dikarya</taxon>
        <taxon>Ascomycota</taxon>
        <taxon>Pezizomycotina</taxon>
        <taxon>Sordariomycetes</taxon>
        <taxon>Hypocreomycetidae</taxon>
        <taxon>Hypocreales</taxon>
        <taxon>Clavicipitaceae</taxon>
        <taxon>Epichloe</taxon>
    </lineage>
</organism>
<feature type="region of interest" description="Disordered" evidence="1">
    <location>
        <begin position="1"/>
        <end position="99"/>
    </location>
</feature>
<gene>
    <name evidence="2" type="ORF">C2857_005786</name>
</gene>
<evidence type="ECO:0000313" key="2">
    <source>
        <dbReference type="EMBL" id="QPG94368.1"/>
    </source>
</evidence>
<protein>
    <submittedName>
        <fullName evidence="2">Uncharacterized protein</fullName>
    </submittedName>
</protein>
<reference evidence="2 3" key="1">
    <citation type="journal article" date="2018" name="PLoS Genet.">
        <title>Repeat elements organise 3D genome structure and mediate transcription in the filamentous fungus Epichloe festucae.</title>
        <authorList>
            <person name="Winter D.J."/>
            <person name="Ganley A.R.D."/>
            <person name="Young C.A."/>
            <person name="Liachko I."/>
            <person name="Schardl C.L."/>
            <person name="Dupont P.Y."/>
            <person name="Berry D."/>
            <person name="Ram A."/>
            <person name="Scott B."/>
            <person name="Cox M.P."/>
        </authorList>
    </citation>
    <scope>NUCLEOTIDE SEQUENCE [LARGE SCALE GENOMIC DNA]</scope>
    <source>
        <strain evidence="2 3">Fl1</strain>
    </source>
</reference>
<dbReference type="PANTHER" id="PTHR36452:SF1">
    <property type="entry name" value="DUF2461 DOMAIN-CONTAINING PROTEIN"/>
    <property type="match status" value="1"/>
</dbReference>
<dbReference type="PANTHER" id="PTHR36452">
    <property type="entry name" value="CHROMOSOME 12, WHOLE GENOME SHOTGUN SEQUENCE"/>
    <property type="match status" value="1"/>
</dbReference>
<proteinExistence type="predicted"/>
<dbReference type="AlphaFoldDB" id="A0A7S9PSC4"/>